<dbReference type="HAMAP" id="MF_01147">
    <property type="entry name" value="Lgt"/>
    <property type="match status" value="1"/>
</dbReference>
<feature type="transmembrane region" description="Helical" evidence="7">
    <location>
        <begin position="135"/>
        <end position="153"/>
    </location>
</feature>
<dbReference type="Pfam" id="PF01790">
    <property type="entry name" value="LGT"/>
    <property type="match status" value="1"/>
</dbReference>
<dbReference type="PROSITE" id="PS01311">
    <property type="entry name" value="LGT"/>
    <property type="match status" value="1"/>
</dbReference>
<comment type="similarity">
    <text evidence="1 7">Belongs to the Lgt family.</text>
</comment>
<keyword evidence="2 7" id="KW-1003">Cell membrane</keyword>
<keyword evidence="4 7" id="KW-0812">Transmembrane</keyword>
<keyword evidence="8" id="KW-0449">Lipoprotein</keyword>
<dbReference type="AlphaFoldDB" id="A0A0A2C191"/>
<organism evidence="8 9">
    <name type="scientific">Prochlorococcus marinus str. PAC1</name>
    <dbReference type="NCBI Taxonomy" id="59924"/>
    <lineage>
        <taxon>Bacteria</taxon>
        <taxon>Bacillati</taxon>
        <taxon>Cyanobacteriota</taxon>
        <taxon>Cyanophyceae</taxon>
        <taxon>Synechococcales</taxon>
        <taxon>Prochlorococcaceae</taxon>
        <taxon>Prochlorococcus</taxon>
    </lineage>
</organism>
<feature type="transmembrane region" description="Helical" evidence="7">
    <location>
        <begin position="106"/>
        <end position="128"/>
    </location>
</feature>
<evidence type="ECO:0000256" key="6">
    <source>
        <dbReference type="ARBA" id="ARBA00023136"/>
    </source>
</evidence>
<feature type="transmembrane region" description="Helical" evidence="7">
    <location>
        <begin position="54"/>
        <end position="74"/>
    </location>
</feature>
<feature type="transmembrane region" description="Helical" evidence="7">
    <location>
        <begin position="23"/>
        <end position="42"/>
    </location>
</feature>
<feature type="transmembrane region" description="Helical" evidence="7">
    <location>
        <begin position="195"/>
        <end position="213"/>
    </location>
</feature>
<name>A0A0A2C191_PROMR</name>
<evidence type="ECO:0000256" key="2">
    <source>
        <dbReference type="ARBA" id="ARBA00022475"/>
    </source>
</evidence>
<dbReference type="RefSeq" id="WP_036906848.1">
    <property type="nucleotide sequence ID" value="NZ_CP138967.1"/>
</dbReference>
<keyword evidence="8" id="KW-0328">Glycosyltransferase</keyword>
<gene>
    <name evidence="7" type="primary">lgt</name>
    <name evidence="8" type="ORF">EV03_1678</name>
</gene>
<comment type="function">
    <text evidence="7">Catalyzes the transfer of the diacylglyceryl group from phosphatidylglycerol to the sulfhydryl group of the N-terminal cysteine of a prolipoprotein, the first step in the formation of mature lipoproteins.</text>
</comment>
<sequence length="303" mass="34395">MEHIFLVLRSPGPELFQLGPFSLRWYGLLIAISVLVGLNLSGELASKKGFKKSLINDLLPILVLASVIGARIYYVAFEWRNYTGKNFWSSINFLNLNIPIPSALEIWGGGIAIHGALIMGTLSIIFFCRWRKEPFWDVIDVLVPSVALGQAIGRWGNFFNNEAFGIPTNLPWKLFIPYRFRPEIFLTQDYFHPTFLYESVWNIFVFGILIFLFRKSIKRELKLQPGSLSCLYLITYSLGRLWIEALRTDPLCLGGVPPFCEGGLRIAQLISLFLICSGLLGIWRIYVSKKALPDPSSINGRNQ</sequence>
<reference evidence="9" key="1">
    <citation type="journal article" date="2014" name="Sci. Data">
        <title>Genomes of diverse isolates of the marine cyanobacterium Prochlorococcus.</title>
        <authorList>
            <person name="Biller S."/>
            <person name="Berube P."/>
            <person name="Thompson J."/>
            <person name="Kelly L."/>
            <person name="Roggensack S."/>
            <person name="Awad L."/>
            <person name="Roache-Johnson K."/>
            <person name="Ding H."/>
            <person name="Giovannoni S.J."/>
            <person name="Moore L.R."/>
            <person name="Chisholm S.W."/>
        </authorList>
    </citation>
    <scope>NUCLEOTIDE SEQUENCE [LARGE SCALE GENOMIC DNA]</scope>
    <source>
        <strain evidence="9">PAC1</strain>
    </source>
</reference>
<dbReference type="NCBIfam" id="TIGR00544">
    <property type="entry name" value="lgt"/>
    <property type="match status" value="1"/>
</dbReference>
<evidence type="ECO:0000256" key="7">
    <source>
        <dbReference type="HAMAP-Rule" id="MF_01147"/>
    </source>
</evidence>
<evidence type="ECO:0000313" key="8">
    <source>
        <dbReference type="EMBL" id="KGG19297.1"/>
    </source>
</evidence>
<dbReference type="Proteomes" id="UP000030392">
    <property type="component" value="Unassembled WGS sequence"/>
</dbReference>
<evidence type="ECO:0000256" key="1">
    <source>
        <dbReference type="ARBA" id="ARBA00007150"/>
    </source>
</evidence>
<dbReference type="GO" id="GO:0005886">
    <property type="term" value="C:plasma membrane"/>
    <property type="evidence" value="ECO:0007669"/>
    <property type="project" value="UniProtKB-SubCell"/>
</dbReference>
<feature type="transmembrane region" description="Helical" evidence="7">
    <location>
        <begin position="263"/>
        <end position="283"/>
    </location>
</feature>
<dbReference type="GO" id="GO:0008961">
    <property type="term" value="F:phosphatidylglycerol-prolipoprotein diacylglyceryl transferase activity"/>
    <property type="evidence" value="ECO:0007669"/>
    <property type="project" value="UniProtKB-UniRule"/>
</dbReference>
<proteinExistence type="inferred from homology"/>
<evidence type="ECO:0000256" key="3">
    <source>
        <dbReference type="ARBA" id="ARBA00022679"/>
    </source>
</evidence>
<dbReference type="PANTHER" id="PTHR30589:SF0">
    <property type="entry name" value="PHOSPHATIDYLGLYCEROL--PROLIPOPROTEIN DIACYLGLYCERYL TRANSFERASE"/>
    <property type="match status" value="1"/>
</dbReference>
<comment type="catalytic activity">
    <reaction evidence="7">
        <text>L-cysteinyl-[prolipoprotein] + a 1,2-diacyl-sn-glycero-3-phospho-(1'-sn-glycerol) = an S-1,2-diacyl-sn-glyceryl-L-cysteinyl-[prolipoprotein] + sn-glycerol 1-phosphate + H(+)</text>
        <dbReference type="Rhea" id="RHEA:56712"/>
        <dbReference type="Rhea" id="RHEA-COMP:14679"/>
        <dbReference type="Rhea" id="RHEA-COMP:14680"/>
        <dbReference type="ChEBI" id="CHEBI:15378"/>
        <dbReference type="ChEBI" id="CHEBI:29950"/>
        <dbReference type="ChEBI" id="CHEBI:57685"/>
        <dbReference type="ChEBI" id="CHEBI:64716"/>
        <dbReference type="ChEBI" id="CHEBI:140658"/>
        <dbReference type="EC" id="2.5.1.145"/>
    </reaction>
</comment>
<dbReference type="EMBL" id="JNAX01000015">
    <property type="protein sequence ID" value="KGG19297.1"/>
    <property type="molecule type" value="Genomic_DNA"/>
</dbReference>
<evidence type="ECO:0000313" key="9">
    <source>
        <dbReference type="Proteomes" id="UP000030392"/>
    </source>
</evidence>
<keyword evidence="3 7" id="KW-0808">Transferase</keyword>
<feature type="transmembrane region" description="Helical" evidence="7">
    <location>
        <begin position="225"/>
        <end position="243"/>
    </location>
</feature>
<comment type="pathway">
    <text evidence="7">Protein modification; lipoprotein biosynthesis (diacylglyceryl transfer).</text>
</comment>
<keyword evidence="6 7" id="KW-0472">Membrane</keyword>
<accession>A0A0A2C191</accession>
<keyword evidence="5 7" id="KW-1133">Transmembrane helix</keyword>
<dbReference type="InterPro" id="IPR001640">
    <property type="entry name" value="Lgt"/>
</dbReference>
<dbReference type="PANTHER" id="PTHR30589">
    <property type="entry name" value="PROLIPOPROTEIN DIACYLGLYCERYL TRANSFERASE"/>
    <property type="match status" value="1"/>
</dbReference>
<dbReference type="EC" id="2.5.1.145" evidence="7"/>
<comment type="caution">
    <text evidence="8">The sequence shown here is derived from an EMBL/GenBank/DDBJ whole genome shotgun (WGS) entry which is preliminary data.</text>
</comment>
<evidence type="ECO:0000256" key="4">
    <source>
        <dbReference type="ARBA" id="ARBA00022692"/>
    </source>
</evidence>
<dbReference type="UniPathway" id="UPA00664"/>
<evidence type="ECO:0000256" key="5">
    <source>
        <dbReference type="ARBA" id="ARBA00022989"/>
    </source>
</evidence>
<comment type="subcellular location">
    <subcellularLocation>
        <location evidence="7">Cell membrane</location>
        <topology evidence="7">Multi-pass membrane protein</topology>
    </subcellularLocation>
</comment>
<dbReference type="GO" id="GO:0042158">
    <property type="term" value="P:lipoprotein biosynthetic process"/>
    <property type="evidence" value="ECO:0007669"/>
    <property type="project" value="UniProtKB-UniRule"/>
</dbReference>
<protein>
    <recommendedName>
        <fullName evidence="7">Phosphatidylglycerol--prolipoprotein diacylglyceryl transferase</fullName>
        <ecNumber evidence="7">2.5.1.145</ecNumber>
    </recommendedName>
</protein>
<feature type="binding site" evidence="7">
    <location>
        <position position="154"/>
    </location>
    <ligand>
        <name>a 1,2-diacyl-sn-glycero-3-phospho-(1'-sn-glycerol)</name>
        <dbReference type="ChEBI" id="CHEBI:64716"/>
    </ligand>
</feature>